<evidence type="ECO:0000256" key="3">
    <source>
        <dbReference type="ARBA" id="ARBA00023015"/>
    </source>
</evidence>
<dbReference type="Gene3D" id="1.25.40.790">
    <property type="match status" value="1"/>
</dbReference>
<keyword evidence="4" id="KW-0804">Transcription</keyword>
<dbReference type="InterPro" id="IPR038535">
    <property type="entry name" value="CNOT1_TTP_bind_sf"/>
</dbReference>
<dbReference type="GO" id="GO:0017148">
    <property type="term" value="P:negative regulation of translation"/>
    <property type="evidence" value="ECO:0007669"/>
    <property type="project" value="InterPro"/>
</dbReference>
<evidence type="ECO:0000259" key="9">
    <source>
        <dbReference type="Pfam" id="PF16415"/>
    </source>
</evidence>
<dbReference type="Pfam" id="PF12842">
    <property type="entry name" value="DUF3819"/>
    <property type="match status" value="1"/>
</dbReference>
<dbReference type="PANTHER" id="PTHR13162:SF8">
    <property type="entry name" value="CCR4-NOT TRANSCRIPTION COMPLEX SUBUNIT 1"/>
    <property type="match status" value="1"/>
</dbReference>
<feature type="domain" description="CCR4-NOT transcription complex subunit 1 TTP binding" evidence="10">
    <location>
        <begin position="862"/>
        <end position="1005"/>
    </location>
</feature>
<reference evidence="13" key="1">
    <citation type="journal article" date="2023" name="Genome Biol. Evol.">
        <title>First Whole Genome Sequence and Flow Cytometry Genome Size Data for the Lichen-Forming Fungus Ramalina farinacea (Ascomycota).</title>
        <authorList>
            <person name="Llewellyn T."/>
            <person name="Mian S."/>
            <person name="Hill R."/>
            <person name="Leitch I.J."/>
            <person name="Gaya E."/>
        </authorList>
    </citation>
    <scope>NUCLEOTIDE SEQUENCE</scope>
    <source>
        <strain evidence="13">LIQ254RAFAR</strain>
    </source>
</reference>
<dbReference type="GO" id="GO:0000932">
    <property type="term" value="C:P-body"/>
    <property type="evidence" value="ECO:0007669"/>
    <property type="project" value="TreeGrafter"/>
</dbReference>
<name>A0AA43QWJ9_9LECA</name>
<dbReference type="GO" id="GO:0030015">
    <property type="term" value="C:CCR4-NOT core complex"/>
    <property type="evidence" value="ECO:0007669"/>
    <property type="project" value="InterPro"/>
</dbReference>
<proteinExistence type="predicted"/>
<dbReference type="PANTHER" id="PTHR13162">
    <property type="entry name" value="CCR4-NOT TRANSCRIPTION COMPLEX"/>
    <property type="match status" value="1"/>
</dbReference>
<dbReference type="GO" id="GO:0000288">
    <property type="term" value="P:nuclear-transcribed mRNA catabolic process, deadenylation-dependent decay"/>
    <property type="evidence" value="ECO:0007669"/>
    <property type="project" value="TreeGrafter"/>
</dbReference>
<dbReference type="InterPro" id="IPR032194">
    <property type="entry name" value="CNOT1_HEAT"/>
</dbReference>
<dbReference type="Pfam" id="PF16418">
    <property type="entry name" value="CNOT1_HEAT"/>
    <property type="match status" value="1"/>
</dbReference>
<dbReference type="EMBL" id="JAPUFD010000022">
    <property type="protein sequence ID" value="MDI1493014.1"/>
    <property type="molecule type" value="Genomic_DNA"/>
</dbReference>
<sequence>MNFNAPPSATHNTNSSNQSQSSGARPSRGQPSAWGPPAPGASSRRGLTPLSTTLASSTSDTARTKNTASPSPFTPSFSSILNSAAQHDTSRSGHSSSLSSSPFPTLQSGASQGQPGQLLSPRSRAITPSSNTQSASSAAASTTASQVGGGGGSGGGGSYNRGQTFSPPISQYSLTSPTTNTFERSAYLASGPSSASSGQSSVSKIVATQIFLLLGSITEKEGKAKWESQAEAIRKLVESNGMENFPKYFRRLVSGNSPQIFPGISRNVENPANYQILVREVENITKDPNQASRIADAIDNGGEGDIFRDFDLSLFMEHFKMDAFSKTLLASAFAYVSRQDLRNKAAAILESNFSDLQKALASSDDADPTILATCALRFLHDSPAGSINPQDFEKIIQCLQFRYKSTESDLPSEIQSLFYVMELDHTEHDLYLDVRKAGPTITASNDAAKSFLTNYDQSILDGKQISGVLLFMIVTPDWQPYEVTTFAVAIQELLGRQLDWYRILRDFDRNNLQISKSQFLAIIKLLRTATRGDPSFDLQTLWRGPYVSQYYHLSILASFFACTAEELDVASIPHFRRAYDPVDPHGGSEDLATASIAKDDPTISLDAVAALLEVLSFDGDPTPEQLQEQQQEVVLILGQKLGFFICSACAVEKSSSQPTLLRLLLKNFYLMPTEDPRLGLHSNFHPDYVLPTVWRLDKHMMAATLVTIHGSDPLLLPELLTIVHKYGWLDELLTLTTAFGFDLAALAHRNKLHDFIEWAEARRGDANPNFAQDLHRFLIVKAQNELQVSRGVHAKPYMVNLSMQTAYDMLTFLDKHFSNPAELKVLQRTCFQAYPRLILLCEGVTEGLDVDCRDGNAMPASADVEMQELYKQLYEKKMEVQRVIECLRECKESNEPARRDLFACMIHGLFDEYSCFSEYPLDPLQKTALLFGGIIKVGLISDLTLRVAREMVLDALQDYNQQAAMFKFGHQALMTFAERLHEPEWSDYCNHILQIATLNGTQARTLALNALAQNGVDPELEPTNGTDGMLNGADLNVFDPRKMATFKSINPDLEPASVEPDERTQESVVFFFNNVSPQNLVNKFAQLRLAVREDHHVWFADFLVNSRAKVEPNYHPLYLDILRQFNSRSLSNEVLRSTYSTIEKLLNSEAIMGSSSERKSLKSLAVWLGSLTLAQDKPIKRRQISFLDLLREGYQYDKLILVIPFVCNVLAQGRRSTVFKPPSPWIMELLAALVEFYHQVGISTNQKFDIEVLFDEFGISLKSVEPSSILSRTPLDMDEPANLMLPDGIRNYDNLALGALSAHVQNPKFEAEAMHLELPDLEPMLKFPPANGSTANQARLRQVVVDAVTHAIYEIIGSVVERSVTVATIATSSLINKDFACEEDEDRVRQAAHRQARELASSLAQVTSKDPLRQSMSQYLRRTQAESPEQAFPEGTMLMCVNDNVDFACQIVEDKAADQSLPEIEAHIEREIASRVQWRSEHPNEPYVGPTHTRWSTVISEPYKQTPGGLKPEQVAIYADFGRQPRGPTNHAQTPSADSGRQVPDVLQDTYSSMPHMPTAADNMTLSHQMLQAQQYQQQRGRMLPPPLPASITQAQTNGYLDPDLIQERVQDLIREIRDIVIDREGQAFEALRHETSLFEMVDHVKELSSSYDSVALKCAESVCQILFEELRMNRNLAEILAHILSYLYQTFPATAKEIAQWADSQNGFKILNTDVTIELLKQDILQLRKVDESIAELIDQRTGEAVEAFSTIIEELLLSSRPLLLRADFARSLGALAMWSSEDNHLPSRTDIWRKLTTVEDGIEASSDERTMIRKYQVDYVFNEWLRLCEQNYGTPNNKIFAAFVVQVQMKNLLQKQEDVAVFLRLCLDAAIAGFQISQDEDRISQRQPKEQSNKQFFEVDSLARLIVYLVKHHGEQEGIAKQSQLQYMDSILSLITLIMNHHQVTQAERFNQRVLFRLLSGIMCDWHESNRESDIISEGMLLVFAANFLTMGPRNFPGFIYSWLGLIAHRFFLPGLLKIPGDEVSSVGTNRGSSANTGKAFDVFAKIMEQALSYVSRLLTPDRLSPLTLDLYRGLLRIMLVLHHDFPEFLAEAHFTLCNAIQPHGTQLLNLTLSAAPLSFRDLPSPFVSGLKFDRLEEIRRSPRISRDFLAILHHTKLQRVMDAALTPGNLSQDQVTQIVALISMKDGDAFKIDTQLMHAIVIYIGTVAVNTQGHRGTSAFVSDSPPAILLQRLFNESSASTRFHLISAIVNQLRWPNAHTQFFAYAILHLFGTEGANVEGWDQRQQIFAVLLERLHVVLPHPWGLVVVMLEILKNPAYGFWHLPFVKNSPQIQALCDDMLKQGEEREQRWPPVQYAQHL</sequence>
<dbReference type="Pfam" id="PF16415">
    <property type="entry name" value="CNOT1_CAF1_bind"/>
    <property type="match status" value="1"/>
</dbReference>
<evidence type="ECO:0000313" key="13">
    <source>
        <dbReference type="EMBL" id="MDI1493014.1"/>
    </source>
</evidence>
<feature type="domain" description="CCR4-NOT transcription complex subunit 1" evidence="8">
    <location>
        <begin position="1339"/>
        <end position="1479"/>
    </location>
</feature>
<feature type="compositionally biased region" description="Low complexity" evidence="6">
    <location>
        <begin position="69"/>
        <end position="79"/>
    </location>
</feature>
<evidence type="ECO:0000256" key="2">
    <source>
        <dbReference type="ARBA" id="ARBA00022491"/>
    </source>
</evidence>
<keyword evidence="2" id="KW-0678">Repressor</keyword>
<feature type="domain" description="CCR4-NOT transcription complex subunit 1 HEAT repeat" evidence="11">
    <location>
        <begin position="686"/>
        <end position="813"/>
    </location>
</feature>
<feature type="compositionally biased region" description="Low complexity" evidence="6">
    <location>
        <begin position="129"/>
        <end position="146"/>
    </location>
</feature>
<evidence type="ECO:0000256" key="1">
    <source>
        <dbReference type="ARBA" id="ARBA00004123"/>
    </source>
</evidence>
<feature type="region of interest" description="Disordered" evidence="6">
    <location>
        <begin position="1"/>
        <end position="177"/>
    </location>
</feature>
<organism evidence="13 14">
    <name type="scientific">Ramalina farinacea</name>
    <dbReference type="NCBI Taxonomy" id="258253"/>
    <lineage>
        <taxon>Eukaryota</taxon>
        <taxon>Fungi</taxon>
        <taxon>Dikarya</taxon>
        <taxon>Ascomycota</taxon>
        <taxon>Pezizomycotina</taxon>
        <taxon>Lecanoromycetes</taxon>
        <taxon>OSLEUM clade</taxon>
        <taxon>Lecanoromycetidae</taxon>
        <taxon>Lecanorales</taxon>
        <taxon>Lecanorineae</taxon>
        <taxon>Ramalinaceae</taxon>
        <taxon>Ramalina</taxon>
    </lineage>
</organism>
<evidence type="ECO:0000259" key="7">
    <source>
        <dbReference type="Pfam" id="PF04054"/>
    </source>
</evidence>
<feature type="region of interest" description="Disordered" evidence="6">
    <location>
        <begin position="1522"/>
        <end position="1542"/>
    </location>
</feature>
<evidence type="ECO:0000256" key="6">
    <source>
        <dbReference type="SAM" id="MobiDB-lite"/>
    </source>
</evidence>
<dbReference type="Gene3D" id="1.25.40.840">
    <property type="entry name" value="CCR4-NOT transcription complex subunit 1 TTP binding domain"/>
    <property type="match status" value="1"/>
</dbReference>
<dbReference type="InterPro" id="IPR040398">
    <property type="entry name" value="Not1"/>
</dbReference>
<evidence type="ECO:0000256" key="5">
    <source>
        <dbReference type="ARBA" id="ARBA00023242"/>
    </source>
</evidence>
<dbReference type="InterPro" id="IPR032193">
    <property type="entry name" value="CNOT1_TTP_bind"/>
</dbReference>
<evidence type="ECO:0000256" key="4">
    <source>
        <dbReference type="ARBA" id="ARBA00023163"/>
    </source>
</evidence>
<dbReference type="Pfam" id="PF25097">
    <property type="entry name" value="ARM_Cnot1"/>
    <property type="match status" value="1"/>
</dbReference>
<feature type="compositionally biased region" description="Polar residues" evidence="6">
    <location>
        <begin position="1"/>
        <end position="13"/>
    </location>
</feature>
<keyword evidence="14" id="KW-1185">Reference proteome</keyword>
<evidence type="ECO:0000259" key="11">
    <source>
        <dbReference type="Pfam" id="PF16418"/>
    </source>
</evidence>
<dbReference type="Pfam" id="PF16417">
    <property type="entry name" value="CNOT1_TTP_bind"/>
    <property type="match status" value="1"/>
</dbReference>
<gene>
    <name evidence="13" type="primary">CDC39</name>
    <name evidence="13" type="ORF">OHK93_004798</name>
</gene>
<feature type="domain" description="CCR4-NOT transcription complex subunit 1 CAF1-binding" evidence="9">
    <location>
        <begin position="1058"/>
        <end position="1273"/>
    </location>
</feature>
<dbReference type="CDD" id="cd20710">
    <property type="entry name" value="NOT1_connector"/>
    <property type="match status" value="1"/>
</dbReference>
<dbReference type="InterPro" id="IPR055454">
    <property type="entry name" value="CNOT1-like_NOT1_connector"/>
</dbReference>
<evidence type="ECO:0000259" key="8">
    <source>
        <dbReference type="Pfam" id="PF12842"/>
    </source>
</evidence>
<feature type="domain" description="CCR4-NOT transcription complex subunit 1-like NOT1 connector" evidence="12">
    <location>
        <begin position="1633"/>
        <end position="1785"/>
    </location>
</feature>
<feature type="compositionally biased region" description="Low complexity" evidence="6">
    <location>
        <begin position="40"/>
        <end position="61"/>
    </location>
</feature>
<feature type="compositionally biased region" description="Polar residues" evidence="6">
    <location>
        <begin position="160"/>
        <end position="177"/>
    </location>
</feature>
<dbReference type="InterPro" id="IPR024557">
    <property type="entry name" value="CNOT1_dom_4"/>
</dbReference>
<keyword evidence="5" id="KW-0539">Nucleus</keyword>
<dbReference type="Gene3D" id="1.25.40.180">
    <property type="match status" value="1"/>
</dbReference>
<dbReference type="GO" id="GO:0060090">
    <property type="term" value="F:molecular adaptor activity"/>
    <property type="evidence" value="ECO:0007669"/>
    <property type="project" value="TreeGrafter"/>
</dbReference>
<dbReference type="Gene3D" id="1.25.40.800">
    <property type="match status" value="1"/>
</dbReference>
<protein>
    <submittedName>
        <fullName evidence="13">CCR4-NOT core subunit cdc39</fullName>
    </submittedName>
</protein>
<feature type="domain" description="CCR4-Not complex component Not1 C-terminal" evidence="7">
    <location>
        <begin position="1966"/>
        <end position="2340"/>
    </location>
</feature>
<dbReference type="InterPro" id="IPR007196">
    <property type="entry name" value="CCR4-Not_Not1_C"/>
</dbReference>
<evidence type="ECO:0000259" key="12">
    <source>
        <dbReference type="Pfam" id="PF25097"/>
    </source>
</evidence>
<dbReference type="Proteomes" id="UP001161017">
    <property type="component" value="Unassembled WGS sequence"/>
</dbReference>
<comment type="subcellular location">
    <subcellularLocation>
        <location evidence="1">Nucleus</location>
    </subcellularLocation>
</comment>
<dbReference type="GO" id="GO:0005634">
    <property type="term" value="C:nucleus"/>
    <property type="evidence" value="ECO:0007669"/>
    <property type="project" value="UniProtKB-SubCell"/>
</dbReference>
<feature type="compositionally biased region" description="Polar residues" evidence="6">
    <location>
        <begin position="1530"/>
        <end position="1539"/>
    </location>
</feature>
<feature type="compositionally biased region" description="Gly residues" evidence="6">
    <location>
        <begin position="147"/>
        <end position="159"/>
    </location>
</feature>
<accession>A0AA43QWJ9</accession>
<dbReference type="Pfam" id="PF04054">
    <property type="entry name" value="Not1"/>
    <property type="match status" value="1"/>
</dbReference>
<evidence type="ECO:0000313" key="14">
    <source>
        <dbReference type="Proteomes" id="UP001161017"/>
    </source>
</evidence>
<feature type="compositionally biased region" description="Low complexity" evidence="6">
    <location>
        <begin position="92"/>
        <end position="101"/>
    </location>
</feature>
<comment type="caution">
    <text evidence="13">The sequence shown here is derived from an EMBL/GenBank/DDBJ whole genome shotgun (WGS) entry which is preliminary data.</text>
</comment>
<keyword evidence="3" id="KW-0805">Transcription regulation</keyword>
<dbReference type="InterPro" id="IPR032191">
    <property type="entry name" value="CNOT1_CAF1_bind"/>
</dbReference>
<evidence type="ECO:0000259" key="10">
    <source>
        <dbReference type="Pfam" id="PF16417"/>
    </source>
</evidence>
<feature type="compositionally biased region" description="Polar residues" evidence="6">
    <location>
        <begin position="102"/>
        <end position="117"/>
    </location>
</feature>